<dbReference type="InterPro" id="IPR002645">
    <property type="entry name" value="STAS_dom"/>
</dbReference>
<evidence type="ECO:0000313" key="3">
    <source>
        <dbReference type="EMBL" id="MDT0352119.1"/>
    </source>
</evidence>
<protein>
    <submittedName>
        <fullName evidence="3">STAS domain-containing protein</fullName>
    </submittedName>
</protein>
<dbReference type="RefSeq" id="WP_311558624.1">
    <property type="nucleotide sequence ID" value="NZ_JAVREJ010000016.1"/>
</dbReference>
<feature type="region of interest" description="Disordered" evidence="1">
    <location>
        <begin position="1"/>
        <end position="20"/>
    </location>
</feature>
<proteinExistence type="predicted"/>
<accession>A0ABU2NHN4</accession>
<reference evidence="4" key="1">
    <citation type="submission" date="2023-07" db="EMBL/GenBank/DDBJ databases">
        <title>30 novel species of actinomycetes from the DSMZ collection.</title>
        <authorList>
            <person name="Nouioui I."/>
        </authorList>
    </citation>
    <scope>NUCLEOTIDE SEQUENCE [LARGE SCALE GENOMIC DNA]</scope>
    <source>
        <strain evidence="4">DSM 45834</strain>
    </source>
</reference>
<dbReference type="Pfam" id="PF01740">
    <property type="entry name" value="STAS"/>
    <property type="match status" value="1"/>
</dbReference>
<dbReference type="PROSITE" id="PS50801">
    <property type="entry name" value="STAS"/>
    <property type="match status" value="1"/>
</dbReference>
<organism evidence="3 4">
    <name type="scientific">Pseudonocardia charpentierae</name>
    <dbReference type="NCBI Taxonomy" id="3075545"/>
    <lineage>
        <taxon>Bacteria</taxon>
        <taxon>Bacillati</taxon>
        <taxon>Actinomycetota</taxon>
        <taxon>Actinomycetes</taxon>
        <taxon>Pseudonocardiales</taxon>
        <taxon>Pseudonocardiaceae</taxon>
        <taxon>Pseudonocardia</taxon>
    </lineage>
</organism>
<sequence length="131" mass="13563">MNDRPVLPAGGDGWVAPGRDDGPAATQATVVVDRRDGTAHIAVSGELDLANAKAVEQQILRGVGGGPTAVTLDLTGLRYIDSAGLWILFRLGRHLAAAKIAGEVVVPADGPVWRMVETAGVAAAIPVRPRR</sequence>
<name>A0ABU2NHN4_9PSEU</name>
<comment type="caution">
    <text evidence="3">The sequence shown here is derived from an EMBL/GenBank/DDBJ whole genome shotgun (WGS) entry which is preliminary data.</text>
</comment>
<dbReference type="Proteomes" id="UP001183202">
    <property type="component" value="Unassembled WGS sequence"/>
</dbReference>
<evidence type="ECO:0000256" key="1">
    <source>
        <dbReference type="SAM" id="MobiDB-lite"/>
    </source>
</evidence>
<evidence type="ECO:0000259" key="2">
    <source>
        <dbReference type="PROSITE" id="PS50801"/>
    </source>
</evidence>
<evidence type="ECO:0000313" key="4">
    <source>
        <dbReference type="Proteomes" id="UP001183202"/>
    </source>
</evidence>
<dbReference type="InterPro" id="IPR036513">
    <property type="entry name" value="STAS_dom_sf"/>
</dbReference>
<dbReference type="CDD" id="cd07043">
    <property type="entry name" value="STAS_anti-anti-sigma_factors"/>
    <property type="match status" value="1"/>
</dbReference>
<keyword evidence="4" id="KW-1185">Reference proteome</keyword>
<dbReference type="SUPFAM" id="SSF52091">
    <property type="entry name" value="SpoIIaa-like"/>
    <property type="match status" value="1"/>
</dbReference>
<feature type="domain" description="STAS" evidence="2">
    <location>
        <begin position="28"/>
        <end position="131"/>
    </location>
</feature>
<dbReference type="Gene3D" id="3.30.750.24">
    <property type="entry name" value="STAS domain"/>
    <property type="match status" value="1"/>
</dbReference>
<gene>
    <name evidence="3" type="ORF">RM445_21550</name>
</gene>
<dbReference type="EMBL" id="JAVREJ010000016">
    <property type="protein sequence ID" value="MDT0352119.1"/>
    <property type="molecule type" value="Genomic_DNA"/>
</dbReference>